<dbReference type="InterPro" id="IPR020472">
    <property type="entry name" value="WD40_PAC1"/>
</dbReference>
<keyword evidence="4" id="KW-0156">Chromatin regulator</keyword>
<dbReference type="PROSITE" id="PS00678">
    <property type="entry name" value="WD_REPEATS_1"/>
    <property type="match status" value="3"/>
</dbReference>
<protein>
    <submittedName>
        <fullName evidence="8">WD40 repeat-like protein</fullName>
    </submittedName>
</protein>
<evidence type="ECO:0000256" key="3">
    <source>
        <dbReference type="ARBA" id="ARBA00022737"/>
    </source>
</evidence>
<keyword evidence="9" id="KW-1185">Reference proteome</keyword>
<feature type="repeat" description="WD" evidence="6">
    <location>
        <begin position="185"/>
        <end position="227"/>
    </location>
</feature>
<dbReference type="GeneID" id="54553451"/>
<sequence>MDDSMSDAVDGANYEEQEKAIAEQKAINEEYKIWKKNSPFLYDLMYGRALEWPSLTAQWLPDKKPVEGTHMSAHRILLGTHTSDQAQNYVQIAQIEIPDPPNPDLAELDEDRGEIGGYGNAKKPFDFKIIQKINHPGEVNKARYQPQNPDIIASLCVDGRVLIFDRTKHSIEPKPDGSIKTEAQLIGHQQEGFGLCWSPLLEGHVVTGNHDTTVRTWDVKAGYSKGNSDIEPTATYTVHSAPVNDVQYHPIHNFLIGTASDDLTWQIIDTRQATHKKALFRKEAHIDAVNTIAFHPEFEVTLASGSADKTIGLWDLRNFDKKIHSLQHHLDQVIGLQWHPHDSAILASSSYDRRICMWDISKVGEEQTPEEAEDGPPELLFMHGGFTNRISDFDWNKNDEWVMLGAAEDNQMQIFRPARKIVEPIKKNSDHEQVSP</sequence>
<dbReference type="Pfam" id="PF12265">
    <property type="entry name" value="CAF1C_H4-bd"/>
    <property type="match status" value="1"/>
</dbReference>
<proteinExistence type="predicted"/>
<evidence type="ECO:0000313" key="8">
    <source>
        <dbReference type="EMBL" id="KAF2276440.1"/>
    </source>
</evidence>
<dbReference type="PROSITE" id="PS50082">
    <property type="entry name" value="WD_REPEATS_2"/>
    <property type="match status" value="3"/>
</dbReference>
<organism evidence="8 9">
    <name type="scientific">Westerdykella ornata</name>
    <dbReference type="NCBI Taxonomy" id="318751"/>
    <lineage>
        <taxon>Eukaryota</taxon>
        <taxon>Fungi</taxon>
        <taxon>Dikarya</taxon>
        <taxon>Ascomycota</taxon>
        <taxon>Pezizomycotina</taxon>
        <taxon>Dothideomycetes</taxon>
        <taxon>Pleosporomycetidae</taxon>
        <taxon>Pleosporales</taxon>
        <taxon>Sporormiaceae</taxon>
        <taxon>Westerdykella</taxon>
    </lineage>
</organism>
<dbReference type="SMART" id="SM00320">
    <property type="entry name" value="WD40"/>
    <property type="match status" value="6"/>
</dbReference>
<dbReference type="PANTHER" id="PTHR22850">
    <property type="entry name" value="WD40 REPEAT FAMILY"/>
    <property type="match status" value="1"/>
</dbReference>
<feature type="repeat" description="WD" evidence="6">
    <location>
        <begin position="282"/>
        <end position="318"/>
    </location>
</feature>
<dbReference type="Gene3D" id="2.130.10.10">
    <property type="entry name" value="YVTN repeat-like/Quinoprotein amine dehydrogenase"/>
    <property type="match status" value="1"/>
</dbReference>
<accession>A0A6A6JIH0</accession>
<gene>
    <name evidence="8" type="ORF">EI97DRAFT_450269</name>
</gene>
<dbReference type="Proteomes" id="UP000800097">
    <property type="component" value="Unassembled WGS sequence"/>
</dbReference>
<feature type="repeat" description="WD" evidence="6">
    <location>
        <begin position="326"/>
        <end position="368"/>
    </location>
</feature>
<dbReference type="EMBL" id="ML986493">
    <property type="protein sequence ID" value="KAF2276440.1"/>
    <property type="molecule type" value="Genomic_DNA"/>
</dbReference>
<dbReference type="InterPro" id="IPR022052">
    <property type="entry name" value="Histone-bd_RBBP4-like_N"/>
</dbReference>
<dbReference type="InterPro" id="IPR050459">
    <property type="entry name" value="WD_repeat_RBAP46/RBAP48/MSI1"/>
</dbReference>
<dbReference type="RefSeq" id="XP_033653979.1">
    <property type="nucleotide sequence ID" value="XM_033800276.1"/>
</dbReference>
<evidence type="ECO:0000259" key="7">
    <source>
        <dbReference type="Pfam" id="PF12265"/>
    </source>
</evidence>
<dbReference type="PROSITE" id="PS50294">
    <property type="entry name" value="WD_REPEATS_REGION"/>
    <property type="match status" value="2"/>
</dbReference>
<evidence type="ECO:0000313" key="9">
    <source>
        <dbReference type="Proteomes" id="UP000800097"/>
    </source>
</evidence>
<dbReference type="GO" id="GO:0005634">
    <property type="term" value="C:nucleus"/>
    <property type="evidence" value="ECO:0007669"/>
    <property type="project" value="UniProtKB-SubCell"/>
</dbReference>
<dbReference type="AlphaFoldDB" id="A0A6A6JIH0"/>
<evidence type="ECO:0000256" key="5">
    <source>
        <dbReference type="ARBA" id="ARBA00023242"/>
    </source>
</evidence>
<comment type="subcellular location">
    <subcellularLocation>
        <location evidence="1">Nucleus</location>
    </subcellularLocation>
</comment>
<dbReference type="SUPFAM" id="SSF50978">
    <property type="entry name" value="WD40 repeat-like"/>
    <property type="match status" value="1"/>
</dbReference>
<keyword evidence="2 6" id="KW-0853">WD repeat</keyword>
<evidence type="ECO:0000256" key="4">
    <source>
        <dbReference type="ARBA" id="ARBA00022853"/>
    </source>
</evidence>
<evidence type="ECO:0000256" key="2">
    <source>
        <dbReference type="ARBA" id="ARBA00022574"/>
    </source>
</evidence>
<dbReference type="GO" id="GO:0006325">
    <property type="term" value="P:chromatin organization"/>
    <property type="evidence" value="ECO:0007669"/>
    <property type="project" value="UniProtKB-KW"/>
</dbReference>
<reference evidence="8" key="1">
    <citation type="journal article" date="2020" name="Stud. Mycol.">
        <title>101 Dothideomycetes genomes: a test case for predicting lifestyles and emergence of pathogens.</title>
        <authorList>
            <person name="Haridas S."/>
            <person name="Albert R."/>
            <person name="Binder M."/>
            <person name="Bloem J."/>
            <person name="Labutti K."/>
            <person name="Salamov A."/>
            <person name="Andreopoulos B."/>
            <person name="Baker S."/>
            <person name="Barry K."/>
            <person name="Bills G."/>
            <person name="Bluhm B."/>
            <person name="Cannon C."/>
            <person name="Castanera R."/>
            <person name="Culley D."/>
            <person name="Daum C."/>
            <person name="Ezra D."/>
            <person name="Gonzalez J."/>
            <person name="Henrissat B."/>
            <person name="Kuo A."/>
            <person name="Liang C."/>
            <person name="Lipzen A."/>
            <person name="Lutzoni F."/>
            <person name="Magnuson J."/>
            <person name="Mondo S."/>
            <person name="Nolan M."/>
            <person name="Ohm R."/>
            <person name="Pangilinan J."/>
            <person name="Park H.-J."/>
            <person name="Ramirez L."/>
            <person name="Alfaro M."/>
            <person name="Sun H."/>
            <person name="Tritt A."/>
            <person name="Yoshinaga Y."/>
            <person name="Zwiers L.-H."/>
            <person name="Turgeon B."/>
            <person name="Goodwin S."/>
            <person name="Spatafora J."/>
            <person name="Crous P."/>
            <person name="Grigoriev I."/>
        </authorList>
    </citation>
    <scope>NUCLEOTIDE SEQUENCE</scope>
    <source>
        <strain evidence="8">CBS 379.55</strain>
    </source>
</reference>
<dbReference type="InterPro" id="IPR019775">
    <property type="entry name" value="WD40_repeat_CS"/>
</dbReference>
<dbReference type="PRINTS" id="PR00320">
    <property type="entry name" value="GPROTEINBRPT"/>
</dbReference>
<name>A0A6A6JIH0_WESOR</name>
<feature type="domain" description="Histone-binding protein RBBP4-like N-terminal" evidence="7">
    <location>
        <begin position="29"/>
        <end position="99"/>
    </location>
</feature>
<keyword evidence="3" id="KW-0677">Repeat</keyword>
<evidence type="ECO:0000256" key="6">
    <source>
        <dbReference type="PROSITE-ProRule" id="PRU00221"/>
    </source>
</evidence>
<dbReference type="InterPro" id="IPR036322">
    <property type="entry name" value="WD40_repeat_dom_sf"/>
</dbReference>
<dbReference type="Pfam" id="PF00400">
    <property type="entry name" value="WD40"/>
    <property type="match status" value="3"/>
</dbReference>
<keyword evidence="5" id="KW-0539">Nucleus</keyword>
<dbReference type="OrthoDB" id="427795at2759"/>
<dbReference type="InterPro" id="IPR015943">
    <property type="entry name" value="WD40/YVTN_repeat-like_dom_sf"/>
</dbReference>
<dbReference type="InterPro" id="IPR001680">
    <property type="entry name" value="WD40_rpt"/>
</dbReference>
<evidence type="ECO:0000256" key="1">
    <source>
        <dbReference type="ARBA" id="ARBA00004123"/>
    </source>
</evidence>